<sequence length="70" mass="8090">MKNYVLLLLQRFVALVTTCFSLKWRSASKGPIDRSASRAPRWIRLCRTNNVPSTGSQHGLFFYIQPRTPH</sequence>
<feature type="chain" id="PRO_5020625258" description="Secreted protein" evidence="1">
    <location>
        <begin position="22"/>
        <end position="70"/>
    </location>
</feature>
<name>A0A4U5PGG8_STECR</name>
<evidence type="ECO:0000313" key="3">
    <source>
        <dbReference type="Proteomes" id="UP000298663"/>
    </source>
</evidence>
<feature type="signal peptide" evidence="1">
    <location>
        <begin position="1"/>
        <end position="21"/>
    </location>
</feature>
<evidence type="ECO:0000313" key="2">
    <source>
        <dbReference type="EMBL" id="TKR95692.1"/>
    </source>
</evidence>
<dbReference type="Proteomes" id="UP000298663">
    <property type="component" value="Unassembled WGS sequence"/>
</dbReference>
<reference evidence="2 3" key="1">
    <citation type="journal article" date="2015" name="Genome Biol.">
        <title>Comparative genomics of Steinernema reveals deeply conserved gene regulatory networks.</title>
        <authorList>
            <person name="Dillman A.R."/>
            <person name="Macchietto M."/>
            <person name="Porter C.F."/>
            <person name="Rogers A."/>
            <person name="Williams B."/>
            <person name="Antoshechkin I."/>
            <person name="Lee M.M."/>
            <person name="Goodwin Z."/>
            <person name="Lu X."/>
            <person name="Lewis E.E."/>
            <person name="Goodrich-Blair H."/>
            <person name="Stock S.P."/>
            <person name="Adams B.J."/>
            <person name="Sternberg P.W."/>
            <person name="Mortazavi A."/>
        </authorList>
    </citation>
    <scope>NUCLEOTIDE SEQUENCE [LARGE SCALE GENOMIC DNA]</scope>
    <source>
        <strain evidence="2 3">ALL</strain>
    </source>
</reference>
<protein>
    <recommendedName>
        <fullName evidence="4">Secreted protein</fullName>
    </recommendedName>
</protein>
<proteinExistence type="predicted"/>
<accession>A0A4U5PGG8</accession>
<keyword evidence="1" id="KW-0732">Signal</keyword>
<evidence type="ECO:0000256" key="1">
    <source>
        <dbReference type="SAM" id="SignalP"/>
    </source>
</evidence>
<reference evidence="2 3" key="2">
    <citation type="journal article" date="2019" name="G3 (Bethesda)">
        <title>Hybrid Assembly of the Genome of the Entomopathogenic Nematode Steinernema carpocapsae Identifies the X-Chromosome.</title>
        <authorList>
            <person name="Serra L."/>
            <person name="Macchietto M."/>
            <person name="Macias-Munoz A."/>
            <person name="McGill C.J."/>
            <person name="Rodriguez I.M."/>
            <person name="Rodriguez B."/>
            <person name="Murad R."/>
            <person name="Mortazavi A."/>
        </authorList>
    </citation>
    <scope>NUCLEOTIDE SEQUENCE [LARGE SCALE GENOMIC DNA]</scope>
    <source>
        <strain evidence="2 3">ALL</strain>
    </source>
</reference>
<dbReference type="EMBL" id="AZBU02000002">
    <property type="protein sequence ID" value="TKR95692.1"/>
    <property type="molecule type" value="Genomic_DNA"/>
</dbReference>
<dbReference type="AlphaFoldDB" id="A0A4U5PGG8"/>
<gene>
    <name evidence="2" type="ORF">L596_009824</name>
</gene>
<keyword evidence="3" id="KW-1185">Reference proteome</keyword>
<evidence type="ECO:0008006" key="4">
    <source>
        <dbReference type="Google" id="ProtNLM"/>
    </source>
</evidence>
<comment type="caution">
    <text evidence="2">The sequence shown here is derived from an EMBL/GenBank/DDBJ whole genome shotgun (WGS) entry which is preliminary data.</text>
</comment>
<organism evidence="2 3">
    <name type="scientific">Steinernema carpocapsae</name>
    <name type="common">Entomopathogenic nematode</name>
    <dbReference type="NCBI Taxonomy" id="34508"/>
    <lineage>
        <taxon>Eukaryota</taxon>
        <taxon>Metazoa</taxon>
        <taxon>Ecdysozoa</taxon>
        <taxon>Nematoda</taxon>
        <taxon>Chromadorea</taxon>
        <taxon>Rhabditida</taxon>
        <taxon>Tylenchina</taxon>
        <taxon>Panagrolaimomorpha</taxon>
        <taxon>Strongyloidoidea</taxon>
        <taxon>Steinernematidae</taxon>
        <taxon>Steinernema</taxon>
    </lineage>
</organism>